<dbReference type="Gene3D" id="1.20.1250.20">
    <property type="entry name" value="MFS general substrate transporter like domains"/>
    <property type="match status" value="2"/>
</dbReference>
<keyword evidence="3 4" id="KW-0472">Membrane</keyword>
<dbReference type="PROSITE" id="PS50850">
    <property type="entry name" value="MFS"/>
    <property type="match status" value="1"/>
</dbReference>
<dbReference type="PANTHER" id="PTHR23521:SF3">
    <property type="entry name" value="MFS TRANSPORTER"/>
    <property type="match status" value="1"/>
</dbReference>
<dbReference type="RefSeq" id="WP_013383234.1">
    <property type="nucleotide sequence ID" value="NC_017384.1"/>
</dbReference>
<evidence type="ECO:0000259" key="5">
    <source>
        <dbReference type="PROSITE" id="PS50850"/>
    </source>
</evidence>
<dbReference type="KEGG" id="kvl:KVU_1454"/>
<reference evidence="6 7" key="1">
    <citation type="journal article" date="2011" name="J. Bacteriol.">
        <title>Complete genome sequence of the industrial strain Ketogulonicigenium vulgare WSH-001.</title>
        <authorList>
            <person name="Liu L."/>
            <person name="Li Y."/>
            <person name="Zhang J."/>
            <person name="Zhou Z."/>
            <person name="Liu J."/>
            <person name="Li X."/>
            <person name="Zhou J."/>
            <person name="Du G."/>
            <person name="Wang L."/>
            <person name="Chen J."/>
        </authorList>
    </citation>
    <scope>NUCLEOTIDE SEQUENCE [LARGE SCALE GENOMIC DNA]</scope>
    <source>
        <strain evidence="6 7">WSH-001</strain>
    </source>
</reference>
<dbReference type="OrthoDB" id="9810614at2"/>
<accession>F9Y976</accession>
<feature type="transmembrane region" description="Helical" evidence="4">
    <location>
        <begin position="7"/>
        <end position="29"/>
    </location>
</feature>
<feature type="transmembrane region" description="Helical" evidence="4">
    <location>
        <begin position="325"/>
        <end position="348"/>
    </location>
</feature>
<organism evidence="6 7">
    <name type="scientific">Ketogulonicigenium vulgare (strain WSH-001)</name>
    <dbReference type="NCBI Taxonomy" id="759362"/>
    <lineage>
        <taxon>Bacteria</taxon>
        <taxon>Pseudomonadati</taxon>
        <taxon>Pseudomonadota</taxon>
        <taxon>Alphaproteobacteria</taxon>
        <taxon>Rhodobacterales</taxon>
        <taxon>Roseobacteraceae</taxon>
        <taxon>Ketogulonicigenium</taxon>
    </lineage>
</organism>
<feature type="transmembrane region" description="Helical" evidence="4">
    <location>
        <begin position="265"/>
        <end position="284"/>
    </location>
</feature>
<dbReference type="Proteomes" id="UP000000692">
    <property type="component" value="Chromosome"/>
</dbReference>
<sequence>MFRVLIGSWAIFVGIFMLMIGNGMQGTLLGLRGELEGFSTFSMAMVTSAYFVGFMLASTIAPKMIRQVGHVRVFAALASMISAIFVLYSLWPSPIAWMIERAMIGFCFCGAYIVVESWLNSTVSNENRAQALSLYMWMQMAGIIMSQVLAASGDVAGFQLFGIASIIISLCFAPMLLTTSRVTPTFDQTKSLPLRRLVQASPLACAGMFLLGSVFAAQFGMAAIYGVRVGMPVEQITLMIGLTYLAALILQFPVGWLADRMDRRILIGTLAAIGGAAALLAFLIPGQIWLILVAAAVVGGTSNTVYPVIIAHANDYLEADEMPAASGGLLFINGMGSISGPLILGWMLDNVGPQGFWLVIAVVMLALGLYAAWRLRRVPNKEIVGEPAAHQHLLAGSSAVAVQVVAEAVAEAASGDAAENGLTSN</sequence>
<keyword evidence="2 4" id="KW-1133">Transmembrane helix</keyword>
<evidence type="ECO:0000256" key="2">
    <source>
        <dbReference type="ARBA" id="ARBA00022989"/>
    </source>
</evidence>
<keyword evidence="1 4" id="KW-0812">Transmembrane</keyword>
<proteinExistence type="predicted"/>
<feature type="transmembrane region" description="Helical" evidence="4">
    <location>
        <begin position="156"/>
        <end position="177"/>
    </location>
</feature>
<dbReference type="eggNOG" id="COG2814">
    <property type="taxonomic scope" value="Bacteria"/>
</dbReference>
<dbReference type="PANTHER" id="PTHR23521">
    <property type="entry name" value="TRANSPORTER MFS SUPERFAMILY"/>
    <property type="match status" value="1"/>
</dbReference>
<name>F9Y976_KETVW</name>
<feature type="transmembrane region" description="Helical" evidence="4">
    <location>
        <begin position="41"/>
        <end position="61"/>
    </location>
</feature>
<evidence type="ECO:0000256" key="1">
    <source>
        <dbReference type="ARBA" id="ARBA00022692"/>
    </source>
</evidence>
<evidence type="ECO:0000256" key="4">
    <source>
        <dbReference type="SAM" id="Phobius"/>
    </source>
</evidence>
<feature type="transmembrane region" description="Helical" evidence="4">
    <location>
        <begin position="97"/>
        <end position="119"/>
    </location>
</feature>
<evidence type="ECO:0000313" key="7">
    <source>
        <dbReference type="Proteomes" id="UP000000692"/>
    </source>
</evidence>
<dbReference type="SUPFAM" id="SSF103473">
    <property type="entry name" value="MFS general substrate transporter"/>
    <property type="match status" value="1"/>
</dbReference>
<dbReference type="GO" id="GO:0022857">
    <property type="term" value="F:transmembrane transporter activity"/>
    <property type="evidence" value="ECO:0007669"/>
    <property type="project" value="InterPro"/>
</dbReference>
<dbReference type="InterPro" id="IPR011701">
    <property type="entry name" value="MFS"/>
</dbReference>
<dbReference type="InterPro" id="IPR020846">
    <property type="entry name" value="MFS_dom"/>
</dbReference>
<feature type="transmembrane region" description="Helical" evidence="4">
    <location>
        <begin position="290"/>
        <end position="313"/>
    </location>
</feature>
<dbReference type="Pfam" id="PF07690">
    <property type="entry name" value="MFS_1"/>
    <property type="match status" value="1"/>
</dbReference>
<dbReference type="CDD" id="cd17477">
    <property type="entry name" value="MFS_YcaD_like"/>
    <property type="match status" value="1"/>
</dbReference>
<feature type="transmembrane region" description="Helical" evidence="4">
    <location>
        <begin position="73"/>
        <end position="91"/>
    </location>
</feature>
<dbReference type="AlphaFoldDB" id="F9Y976"/>
<dbReference type="EMBL" id="CP002018">
    <property type="protein sequence ID" value="AEM41293.1"/>
    <property type="molecule type" value="Genomic_DNA"/>
</dbReference>
<evidence type="ECO:0000313" key="6">
    <source>
        <dbReference type="EMBL" id="AEM41293.1"/>
    </source>
</evidence>
<evidence type="ECO:0000256" key="3">
    <source>
        <dbReference type="ARBA" id="ARBA00023136"/>
    </source>
</evidence>
<feature type="transmembrane region" description="Helical" evidence="4">
    <location>
        <begin position="197"/>
        <end position="224"/>
    </location>
</feature>
<feature type="transmembrane region" description="Helical" evidence="4">
    <location>
        <begin position="131"/>
        <end position="150"/>
    </location>
</feature>
<dbReference type="PATRIC" id="fig|759362.5.peg.1500"/>
<protein>
    <submittedName>
        <fullName evidence="6">Twin-arginine translocation pathway signal</fullName>
    </submittedName>
</protein>
<feature type="transmembrane region" description="Helical" evidence="4">
    <location>
        <begin position="236"/>
        <end position="258"/>
    </location>
</feature>
<dbReference type="HOGENOM" id="CLU_035018_1_1_5"/>
<keyword evidence="7" id="KW-1185">Reference proteome</keyword>
<dbReference type="InterPro" id="IPR047200">
    <property type="entry name" value="MFS_YcaD-like"/>
</dbReference>
<dbReference type="GO" id="GO:0005886">
    <property type="term" value="C:plasma membrane"/>
    <property type="evidence" value="ECO:0007669"/>
    <property type="project" value="TreeGrafter"/>
</dbReference>
<feature type="domain" description="Major facilitator superfamily (MFS) profile" evidence="5">
    <location>
        <begin position="7"/>
        <end position="379"/>
    </location>
</feature>
<gene>
    <name evidence="6" type="ordered locus">KVU_1454</name>
</gene>
<dbReference type="InterPro" id="IPR036259">
    <property type="entry name" value="MFS_trans_sf"/>
</dbReference>
<feature type="transmembrane region" description="Helical" evidence="4">
    <location>
        <begin position="354"/>
        <end position="373"/>
    </location>
</feature>